<protein>
    <submittedName>
        <fullName evidence="2">Uncharacterized protein</fullName>
    </submittedName>
</protein>
<dbReference type="EMBL" id="CAKOGP040001335">
    <property type="protein sequence ID" value="CAJ1945174.1"/>
    <property type="molecule type" value="Genomic_DNA"/>
</dbReference>
<keyword evidence="3" id="KW-1185">Reference proteome</keyword>
<feature type="region of interest" description="Disordered" evidence="1">
    <location>
        <begin position="101"/>
        <end position="156"/>
    </location>
</feature>
<feature type="compositionally biased region" description="Polar residues" evidence="1">
    <location>
        <begin position="121"/>
        <end position="133"/>
    </location>
</feature>
<proteinExistence type="predicted"/>
<name>A0AAD2FM94_9STRA</name>
<dbReference type="Proteomes" id="UP001295423">
    <property type="component" value="Unassembled WGS sequence"/>
</dbReference>
<reference evidence="2" key="1">
    <citation type="submission" date="2023-08" db="EMBL/GenBank/DDBJ databases">
        <authorList>
            <person name="Audoor S."/>
            <person name="Bilcke G."/>
        </authorList>
    </citation>
    <scope>NUCLEOTIDE SEQUENCE</scope>
</reference>
<comment type="caution">
    <text evidence="2">The sequence shown here is derived from an EMBL/GenBank/DDBJ whole genome shotgun (WGS) entry which is preliminary data.</text>
</comment>
<evidence type="ECO:0000313" key="2">
    <source>
        <dbReference type="EMBL" id="CAJ1945174.1"/>
    </source>
</evidence>
<evidence type="ECO:0000313" key="3">
    <source>
        <dbReference type="Proteomes" id="UP001295423"/>
    </source>
</evidence>
<sequence length="156" mass="18157">MVLHSDIPPHQPLEKSFQHSRSYCLRARRKRSFTYQPSEDSFEQATRLLRLFHAHEAHSLDSILEHPEDDTDCEYDAPVFFPLSQRLTKAKTVPCLSNLTAEERSSQFEMGMNGEDRESSSHSSTIEVRQTMSIPEYSENRDEEDNNDDDDDDWGF</sequence>
<accession>A0AAD2FM94</accession>
<organism evidence="2 3">
    <name type="scientific">Cylindrotheca closterium</name>
    <dbReference type="NCBI Taxonomy" id="2856"/>
    <lineage>
        <taxon>Eukaryota</taxon>
        <taxon>Sar</taxon>
        <taxon>Stramenopiles</taxon>
        <taxon>Ochrophyta</taxon>
        <taxon>Bacillariophyta</taxon>
        <taxon>Bacillariophyceae</taxon>
        <taxon>Bacillariophycidae</taxon>
        <taxon>Bacillariales</taxon>
        <taxon>Bacillariaceae</taxon>
        <taxon>Cylindrotheca</taxon>
    </lineage>
</organism>
<dbReference type="AlphaFoldDB" id="A0AAD2FM94"/>
<evidence type="ECO:0000256" key="1">
    <source>
        <dbReference type="SAM" id="MobiDB-lite"/>
    </source>
</evidence>
<feature type="compositionally biased region" description="Acidic residues" evidence="1">
    <location>
        <begin position="141"/>
        <end position="156"/>
    </location>
</feature>
<gene>
    <name evidence="2" type="ORF">CYCCA115_LOCUS9318</name>
</gene>